<feature type="domain" description="C3H1-type" evidence="5">
    <location>
        <begin position="169"/>
        <end position="197"/>
    </location>
</feature>
<evidence type="ECO:0000256" key="2">
    <source>
        <dbReference type="ARBA" id="ARBA00022737"/>
    </source>
</evidence>
<dbReference type="InterPro" id="IPR036855">
    <property type="entry name" value="Znf_CCCH_sf"/>
</dbReference>
<keyword evidence="1" id="KW-0479">Metal-binding</keyword>
<evidence type="ECO:0000259" key="5">
    <source>
        <dbReference type="PROSITE" id="PS50103"/>
    </source>
</evidence>
<dbReference type="PROSITE" id="PS50103">
    <property type="entry name" value="ZF_C3H1"/>
    <property type="match status" value="2"/>
</dbReference>
<reference evidence="6 7" key="1">
    <citation type="journal article" date="2015" name="Parasit. Vectors">
        <title>Draft genome of the scabies mite.</title>
        <authorList>
            <person name="Rider S.D.Jr."/>
            <person name="Morgan M.S."/>
            <person name="Arlian L.G."/>
        </authorList>
    </citation>
    <scope>NUCLEOTIDE SEQUENCE [LARGE SCALE GENOMIC DNA]</scope>
    <source>
        <strain evidence="6">Arlian Lab</strain>
    </source>
</reference>
<protein>
    <recommendedName>
        <fullName evidence="5">C3H1-type domain-containing protein</fullName>
    </recommendedName>
</protein>
<sequence length="246" mass="29490">MAFETIWDGRYRDEKKNQNTKEYENFDCYSSLKLQSQSKEKLKSLDDEISDGLKTTTKNEEDTVAQKFIRHFMQIQNEINETKLSQSIHSSINSNENLDDYAVNVVDSSLTLQENPMPPPLLNRNYQEARYKTELCLHFRERNFCPHGTRCLFAHGLEELRPYRGRHPKHKTQHCKAFHEQGFCNYGYRCSYIHSESPRTIEYIKRLNRRAQIVRRNRFNKQIRMNNQNCNRYLMTQWNEESFSNI</sequence>
<evidence type="ECO:0000256" key="1">
    <source>
        <dbReference type="ARBA" id="ARBA00022723"/>
    </source>
</evidence>
<dbReference type="InterPro" id="IPR000571">
    <property type="entry name" value="Znf_CCCH"/>
</dbReference>
<feature type="domain" description="C3H1-type" evidence="5">
    <location>
        <begin position="130"/>
        <end position="158"/>
    </location>
</feature>
<dbReference type="PANTHER" id="PTHR12547:SF18">
    <property type="entry name" value="PROTEIN TIS11"/>
    <property type="match status" value="1"/>
</dbReference>
<dbReference type="SUPFAM" id="SSF90229">
    <property type="entry name" value="CCCH zinc finger"/>
    <property type="match status" value="2"/>
</dbReference>
<dbReference type="FunFam" id="4.10.1000.10:FF:000001">
    <property type="entry name" value="zinc finger CCCH domain-containing protein 15-like"/>
    <property type="match status" value="1"/>
</dbReference>
<evidence type="ECO:0000313" key="7">
    <source>
        <dbReference type="Proteomes" id="UP000616769"/>
    </source>
</evidence>
<dbReference type="EMBL" id="JXLN01011855">
    <property type="protein sequence ID" value="KPM07753.1"/>
    <property type="molecule type" value="Genomic_DNA"/>
</dbReference>
<keyword evidence="4" id="KW-0862">Zinc</keyword>
<name>A0A132A9Z0_SARSC</name>
<evidence type="ECO:0000256" key="4">
    <source>
        <dbReference type="ARBA" id="ARBA00022833"/>
    </source>
</evidence>
<dbReference type="GO" id="GO:0003729">
    <property type="term" value="F:mRNA binding"/>
    <property type="evidence" value="ECO:0007669"/>
    <property type="project" value="InterPro"/>
</dbReference>
<dbReference type="SMART" id="SM00356">
    <property type="entry name" value="ZnF_C3H1"/>
    <property type="match status" value="2"/>
</dbReference>
<evidence type="ECO:0000256" key="3">
    <source>
        <dbReference type="ARBA" id="ARBA00022771"/>
    </source>
</evidence>
<gene>
    <name evidence="6" type="ORF">QR98_0062530</name>
</gene>
<keyword evidence="3" id="KW-0863">Zinc-finger</keyword>
<organism evidence="6 7">
    <name type="scientific">Sarcoptes scabiei</name>
    <name type="common">Itch mite</name>
    <name type="synonym">Acarus scabiei</name>
    <dbReference type="NCBI Taxonomy" id="52283"/>
    <lineage>
        <taxon>Eukaryota</taxon>
        <taxon>Metazoa</taxon>
        <taxon>Ecdysozoa</taxon>
        <taxon>Arthropoda</taxon>
        <taxon>Chelicerata</taxon>
        <taxon>Arachnida</taxon>
        <taxon>Acari</taxon>
        <taxon>Acariformes</taxon>
        <taxon>Sarcoptiformes</taxon>
        <taxon>Astigmata</taxon>
        <taxon>Psoroptidia</taxon>
        <taxon>Sarcoptoidea</taxon>
        <taxon>Sarcoptidae</taxon>
        <taxon>Sarcoptinae</taxon>
        <taxon>Sarcoptes</taxon>
    </lineage>
</organism>
<dbReference type="Gene3D" id="4.10.1000.10">
    <property type="entry name" value="Zinc finger, CCCH-type"/>
    <property type="match status" value="2"/>
</dbReference>
<dbReference type="Pfam" id="PF00642">
    <property type="entry name" value="zf-CCCH"/>
    <property type="match status" value="2"/>
</dbReference>
<evidence type="ECO:0000313" key="6">
    <source>
        <dbReference type="EMBL" id="KPM07753.1"/>
    </source>
</evidence>
<dbReference type="VEuPathDB" id="VectorBase:SSCA010515"/>
<comment type="caution">
    <text evidence="6">The sequence shown here is derived from an EMBL/GenBank/DDBJ whole genome shotgun (WGS) entry which is preliminary data.</text>
</comment>
<keyword evidence="2" id="KW-0677">Repeat</keyword>
<dbReference type="GO" id="GO:0008270">
    <property type="term" value="F:zinc ion binding"/>
    <property type="evidence" value="ECO:0007669"/>
    <property type="project" value="UniProtKB-KW"/>
</dbReference>
<accession>A0A132A9Z0</accession>
<dbReference type="InterPro" id="IPR045877">
    <property type="entry name" value="ZFP36-like"/>
</dbReference>
<dbReference type="Proteomes" id="UP000616769">
    <property type="component" value="Unassembled WGS sequence"/>
</dbReference>
<dbReference type="OrthoDB" id="410307at2759"/>
<proteinExistence type="predicted"/>
<dbReference type="AlphaFoldDB" id="A0A132A9Z0"/>
<dbReference type="PANTHER" id="PTHR12547">
    <property type="entry name" value="CCCH ZINC FINGER/TIS11-RELATED"/>
    <property type="match status" value="1"/>
</dbReference>